<evidence type="ECO:0000313" key="3">
    <source>
        <dbReference type="Proteomes" id="UP001595075"/>
    </source>
</evidence>
<protein>
    <submittedName>
        <fullName evidence="2">Uncharacterized protein</fullName>
    </submittedName>
</protein>
<comment type="caution">
    <text evidence="2">The sequence shown here is derived from an EMBL/GenBank/DDBJ whole genome shotgun (WGS) entry which is preliminary data.</text>
</comment>
<gene>
    <name evidence="2" type="ORF">VTL71DRAFT_11190</name>
</gene>
<organism evidence="2 3">
    <name type="scientific">Oculimacula yallundae</name>
    <dbReference type="NCBI Taxonomy" id="86028"/>
    <lineage>
        <taxon>Eukaryota</taxon>
        <taxon>Fungi</taxon>
        <taxon>Dikarya</taxon>
        <taxon>Ascomycota</taxon>
        <taxon>Pezizomycotina</taxon>
        <taxon>Leotiomycetes</taxon>
        <taxon>Helotiales</taxon>
        <taxon>Ploettnerulaceae</taxon>
        <taxon>Oculimacula</taxon>
    </lineage>
</organism>
<sequence>MSSAIVPTPGLNTTSSTPVTAPADNTVSWQSIFFGLAALALNSMTQRSYFDESLPANSMIFAMRSSPFVCIADLIEAFVVIILYFVQKRSVNVSSSDDTAIEGDATRLGAFAEVIGSKKSRGRPWVMLVLFVGTSTQAVKILGSKCLIWTKIWTVSYVTSYIALALIEVSPARVTDQIAMIGKYRIRLEAMRTFRTTLHVTAMIIHALCFFWTSYQLVHLDISMLFEYSAFLSLWALLIRLPAMIETVIVAMTIFSPLWLLIIPIFMLVIRIYQVMTRLESDRQHNQSRRLLRHLALTACIWLCRIVIFLCYVISFGILMFSVIVYRKFRMHVAEIFVQGLSNTLIAGFPCLVFFHYLISKRVELPKAEDLLYVDCEDSWNKARLVTFAFMNFVIGLLYYCVRYNPQGTVKPAWTERLG</sequence>
<feature type="transmembrane region" description="Helical" evidence="1">
    <location>
        <begin position="155"/>
        <end position="174"/>
    </location>
</feature>
<feature type="transmembrane region" description="Helical" evidence="1">
    <location>
        <begin position="27"/>
        <end position="45"/>
    </location>
</feature>
<keyword evidence="1" id="KW-0472">Membrane</keyword>
<name>A0ABR4CXS4_9HELO</name>
<feature type="transmembrane region" description="Helical" evidence="1">
    <location>
        <begin position="225"/>
        <end position="243"/>
    </location>
</feature>
<evidence type="ECO:0000256" key="1">
    <source>
        <dbReference type="SAM" id="Phobius"/>
    </source>
</evidence>
<feature type="transmembrane region" description="Helical" evidence="1">
    <location>
        <begin position="336"/>
        <end position="359"/>
    </location>
</feature>
<feature type="transmembrane region" description="Helical" evidence="1">
    <location>
        <begin position="249"/>
        <end position="273"/>
    </location>
</feature>
<feature type="transmembrane region" description="Helical" evidence="1">
    <location>
        <begin position="66"/>
        <end position="86"/>
    </location>
</feature>
<feature type="transmembrane region" description="Helical" evidence="1">
    <location>
        <begin position="194"/>
        <end position="213"/>
    </location>
</feature>
<proteinExistence type="predicted"/>
<accession>A0ABR4CXS4</accession>
<feature type="transmembrane region" description="Helical" evidence="1">
    <location>
        <begin position="294"/>
        <end position="324"/>
    </location>
</feature>
<reference evidence="2 3" key="1">
    <citation type="journal article" date="2024" name="Commun. Biol.">
        <title>Comparative genomic analysis of thermophilic fungi reveals convergent evolutionary adaptations and gene losses.</title>
        <authorList>
            <person name="Steindorff A.S."/>
            <person name="Aguilar-Pontes M.V."/>
            <person name="Robinson A.J."/>
            <person name="Andreopoulos B."/>
            <person name="LaButti K."/>
            <person name="Kuo A."/>
            <person name="Mondo S."/>
            <person name="Riley R."/>
            <person name="Otillar R."/>
            <person name="Haridas S."/>
            <person name="Lipzen A."/>
            <person name="Grimwood J."/>
            <person name="Schmutz J."/>
            <person name="Clum A."/>
            <person name="Reid I.D."/>
            <person name="Moisan M.C."/>
            <person name="Butler G."/>
            <person name="Nguyen T.T.M."/>
            <person name="Dewar K."/>
            <person name="Conant G."/>
            <person name="Drula E."/>
            <person name="Henrissat B."/>
            <person name="Hansel C."/>
            <person name="Singer S."/>
            <person name="Hutchinson M.I."/>
            <person name="de Vries R.P."/>
            <person name="Natvig D.O."/>
            <person name="Powell A.J."/>
            <person name="Tsang A."/>
            <person name="Grigoriev I.V."/>
        </authorList>
    </citation>
    <scope>NUCLEOTIDE SEQUENCE [LARGE SCALE GENOMIC DNA]</scope>
    <source>
        <strain evidence="2 3">CBS 494.80</strain>
    </source>
</reference>
<keyword evidence="1" id="KW-1133">Transmembrane helix</keyword>
<feature type="transmembrane region" description="Helical" evidence="1">
    <location>
        <begin position="385"/>
        <end position="402"/>
    </location>
</feature>
<dbReference type="Proteomes" id="UP001595075">
    <property type="component" value="Unassembled WGS sequence"/>
</dbReference>
<keyword evidence="3" id="KW-1185">Reference proteome</keyword>
<keyword evidence="1" id="KW-0812">Transmembrane</keyword>
<dbReference type="EMBL" id="JAZHXI010000003">
    <property type="protein sequence ID" value="KAL2073864.1"/>
    <property type="molecule type" value="Genomic_DNA"/>
</dbReference>
<evidence type="ECO:0000313" key="2">
    <source>
        <dbReference type="EMBL" id="KAL2073864.1"/>
    </source>
</evidence>